<feature type="region of interest" description="Disordered" evidence="1">
    <location>
        <begin position="83"/>
        <end position="103"/>
    </location>
</feature>
<reference evidence="2" key="1">
    <citation type="journal article" date="2022" name="Front. Genet.">
        <title>Chromosome-Scale Assembly of the Dendrobium nobile Genome Provides Insights Into the Molecular Mechanism of the Biosynthesis of the Medicinal Active Ingredient of Dendrobium.</title>
        <authorList>
            <person name="Xu Q."/>
            <person name="Niu S.-C."/>
            <person name="Li K.-L."/>
            <person name="Zheng P.-J."/>
            <person name="Zhang X.-J."/>
            <person name="Jia Y."/>
            <person name="Liu Y."/>
            <person name="Niu Y.-X."/>
            <person name="Yu L.-H."/>
            <person name="Chen D.-F."/>
            <person name="Zhang G.-Q."/>
        </authorList>
    </citation>
    <scope>NUCLEOTIDE SEQUENCE</scope>
    <source>
        <tissue evidence="2">Leaf</tissue>
    </source>
</reference>
<dbReference type="EMBL" id="JAGYWB010000016">
    <property type="protein sequence ID" value="KAI0497097.1"/>
    <property type="molecule type" value="Genomic_DNA"/>
</dbReference>
<keyword evidence="3" id="KW-1185">Reference proteome</keyword>
<name>A0A8T3ALJ7_DENNO</name>
<sequence length="103" mass="11672">MDFQTRISCQQWSFRPWSSADYGPPDLRRLLRSLRPPSQDNGLSNPSLLPTTILPTSVVYYSHSDLHHRTTVFLTPVSCRLRSSRPPSSITVTPTSIIGQRSF</sequence>
<organism evidence="2 3">
    <name type="scientific">Dendrobium nobile</name>
    <name type="common">Orchid</name>
    <dbReference type="NCBI Taxonomy" id="94219"/>
    <lineage>
        <taxon>Eukaryota</taxon>
        <taxon>Viridiplantae</taxon>
        <taxon>Streptophyta</taxon>
        <taxon>Embryophyta</taxon>
        <taxon>Tracheophyta</taxon>
        <taxon>Spermatophyta</taxon>
        <taxon>Magnoliopsida</taxon>
        <taxon>Liliopsida</taxon>
        <taxon>Asparagales</taxon>
        <taxon>Orchidaceae</taxon>
        <taxon>Epidendroideae</taxon>
        <taxon>Malaxideae</taxon>
        <taxon>Dendrobiinae</taxon>
        <taxon>Dendrobium</taxon>
    </lineage>
</organism>
<gene>
    <name evidence="2" type="ORF">KFK09_023425</name>
</gene>
<feature type="compositionally biased region" description="Polar residues" evidence="1">
    <location>
        <begin position="90"/>
        <end position="103"/>
    </location>
</feature>
<accession>A0A8T3ALJ7</accession>
<dbReference type="Proteomes" id="UP000829196">
    <property type="component" value="Unassembled WGS sequence"/>
</dbReference>
<evidence type="ECO:0000256" key="1">
    <source>
        <dbReference type="SAM" id="MobiDB-lite"/>
    </source>
</evidence>
<evidence type="ECO:0000313" key="3">
    <source>
        <dbReference type="Proteomes" id="UP000829196"/>
    </source>
</evidence>
<dbReference type="AlphaFoldDB" id="A0A8T3ALJ7"/>
<protein>
    <submittedName>
        <fullName evidence="2">Uncharacterized protein</fullName>
    </submittedName>
</protein>
<comment type="caution">
    <text evidence="2">The sequence shown here is derived from an EMBL/GenBank/DDBJ whole genome shotgun (WGS) entry which is preliminary data.</text>
</comment>
<evidence type="ECO:0000313" key="2">
    <source>
        <dbReference type="EMBL" id="KAI0497097.1"/>
    </source>
</evidence>
<proteinExistence type="predicted"/>